<evidence type="ECO:0000313" key="1">
    <source>
        <dbReference type="EMBL" id="RJE16739.1"/>
    </source>
</evidence>
<evidence type="ECO:0000313" key="2">
    <source>
        <dbReference type="Proteomes" id="UP000266188"/>
    </source>
</evidence>
<dbReference type="EMBL" id="MVGC01002940">
    <property type="protein sequence ID" value="RJE16739.1"/>
    <property type="molecule type" value="Genomic_DNA"/>
</dbReference>
<proteinExistence type="predicted"/>
<dbReference type="AlphaFoldDB" id="A0A3A2Z0U8"/>
<sequence>MGGVWDCLWEEAVEEAEEEDEGAGTEGLDETTDEALLLKDFLELKRRKILSILSGRRWSRREWKESW</sequence>
<organism evidence="1 2">
    <name type="scientific">Aspergillus sclerotialis</name>
    <dbReference type="NCBI Taxonomy" id="2070753"/>
    <lineage>
        <taxon>Eukaryota</taxon>
        <taxon>Fungi</taxon>
        <taxon>Dikarya</taxon>
        <taxon>Ascomycota</taxon>
        <taxon>Pezizomycotina</taxon>
        <taxon>Eurotiomycetes</taxon>
        <taxon>Eurotiomycetidae</taxon>
        <taxon>Eurotiales</taxon>
        <taxon>Aspergillaceae</taxon>
        <taxon>Aspergillus</taxon>
        <taxon>Aspergillus subgen. Polypaecilum</taxon>
    </lineage>
</organism>
<protein>
    <submittedName>
        <fullName evidence="1">Uncharacterized protein</fullName>
    </submittedName>
</protein>
<keyword evidence="2" id="KW-1185">Reference proteome</keyword>
<name>A0A3A2Z0U8_9EURO</name>
<gene>
    <name evidence="1" type="ORF">PHISCL_10924</name>
</gene>
<comment type="caution">
    <text evidence="1">The sequence shown here is derived from an EMBL/GenBank/DDBJ whole genome shotgun (WGS) entry which is preliminary data.</text>
</comment>
<accession>A0A3A2Z0U8</accession>
<reference evidence="2" key="1">
    <citation type="submission" date="2017-02" db="EMBL/GenBank/DDBJ databases">
        <authorList>
            <person name="Tafer H."/>
            <person name="Lopandic K."/>
        </authorList>
    </citation>
    <scope>NUCLEOTIDE SEQUENCE [LARGE SCALE GENOMIC DNA]</scope>
    <source>
        <strain evidence="2">CBS 366.77</strain>
    </source>
</reference>
<dbReference type="Proteomes" id="UP000266188">
    <property type="component" value="Unassembled WGS sequence"/>
</dbReference>